<accession>A0A2P9ARF3</accession>
<reference evidence="2" key="1">
    <citation type="submission" date="2016-12" db="EMBL/GenBank/DDBJ databases">
        <authorList>
            <person name="Brunel B."/>
        </authorList>
    </citation>
    <scope>NUCLEOTIDE SEQUENCE [LARGE SCALE GENOMIC DNA]</scope>
</reference>
<dbReference type="Pfam" id="PF06035">
    <property type="entry name" value="Peptidase_C93"/>
    <property type="match status" value="1"/>
</dbReference>
<dbReference type="AlphaFoldDB" id="A0A2P9ARF3"/>
<dbReference type="PANTHER" id="PTHR39327:SF1">
    <property type="entry name" value="BLR5470 PROTEIN"/>
    <property type="match status" value="1"/>
</dbReference>
<proteinExistence type="predicted"/>
<evidence type="ECO:0008006" key="3">
    <source>
        <dbReference type="Google" id="ProtNLM"/>
    </source>
</evidence>
<organism evidence="1 2">
    <name type="scientific">Mesorhizobium delmotii</name>
    <dbReference type="NCBI Taxonomy" id="1631247"/>
    <lineage>
        <taxon>Bacteria</taxon>
        <taxon>Pseudomonadati</taxon>
        <taxon>Pseudomonadota</taxon>
        <taxon>Alphaproteobacteria</taxon>
        <taxon>Hyphomicrobiales</taxon>
        <taxon>Phyllobacteriaceae</taxon>
        <taxon>Mesorhizobium</taxon>
    </lineage>
</organism>
<gene>
    <name evidence="1" type="ORF">BQ8482_360146</name>
</gene>
<dbReference type="RefSeq" id="WP_425294139.1">
    <property type="nucleotide sequence ID" value="NZ_FUIG01000044.1"/>
</dbReference>
<dbReference type="PANTHER" id="PTHR39327">
    <property type="match status" value="1"/>
</dbReference>
<evidence type="ECO:0000313" key="2">
    <source>
        <dbReference type="Proteomes" id="UP000245698"/>
    </source>
</evidence>
<dbReference type="EMBL" id="FUIG01000044">
    <property type="protein sequence ID" value="SJM33745.1"/>
    <property type="molecule type" value="Genomic_DNA"/>
</dbReference>
<sequence length="205" mass="22899">MIGIGAQGRLFASLLLGLALANAEADYAYAGSGPMPTGDLTSQPIGHLEFCKRFPRECAIRSVDPEPERMTDAFRMRLAAVSLAVNKAVRPMSDSDIFGKDEYWTYPKNTGDCEDYVLLKRRILMQEGTPASNLLITVVRQRNGEGHAVLTVRTDRGDFILDNLNDDVRPWDETGYLYLKRQASEHTGRWIAIREGQEQHVAAVK</sequence>
<name>A0A2P9ARF3_9HYPH</name>
<dbReference type="Proteomes" id="UP000245698">
    <property type="component" value="Unassembled WGS sequence"/>
</dbReference>
<dbReference type="Gene3D" id="3.10.620.30">
    <property type="match status" value="1"/>
</dbReference>
<keyword evidence="2" id="KW-1185">Reference proteome</keyword>
<evidence type="ECO:0000313" key="1">
    <source>
        <dbReference type="EMBL" id="SJM33745.1"/>
    </source>
</evidence>
<protein>
    <recommendedName>
        <fullName evidence="3">Transglutaminase</fullName>
    </recommendedName>
</protein>
<dbReference type="InterPro" id="IPR010319">
    <property type="entry name" value="Transglutaminase-like_Cys_pept"/>
</dbReference>